<comment type="caution">
    <text evidence="1">The sequence shown here is derived from an EMBL/GenBank/DDBJ whole genome shotgun (WGS) entry which is preliminary data.</text>
</comment>
<sequence>MFPDCHWILPPPGSRHRIAVFAMTDVFLPLDYRPLEAALEQHPQLEAAVAHELQPGRGYCHLTPDEIPAARAGLTSPVALIRAHAQAVLEEAEDKLR</sequence>
<evidence type="ECO:0000313" key="2">
    <source>
        <dbReference type="Proteomes" id="UP000009342"/>
    </source>
</evidence>
<dbReference type="Proteomes" id="UP000009342">
    <property type="component" value="Unassembled WGS sequence"/>
</dbReference>
<reference evidence="2" key="1">
    <citation type="journal article" date="2012" name="PLoS ONE">
        <title>Comparative analysis of genome sequences covering the seven cronobacter species.</title>
        <authorList>
            <person name="Joseph S."/>
            <person name="Desai P."/>
            <person name="Ji Y."/>
            <person name="Cummings C.A."/>
            <person name="Shih R."/>
            <person name="Degoricija L."/>
            <person name="Rico A."/>
            <person name="Brzoska P."/>
            <person name="Hamby S.E."/>
            <person name="Masood N."/>
            <person name="Hariri S."/>
            <person name="Sonbol H."/>
            <person name="Chuzhanova N."/>
            <person name="McClelland M."/>
            <person name="Furtado M.R."/>
            <person name="Forsythe S.J."/>
        </authorList>
    </citation>
    <scope>NUCLEOTIDE SEQUENCE [LARGE SCALE GENOMIC DNA]</scope>
    <source>
        <strain evidence="2">1210</strain>
    </source>
</reference>
<accession>A0ABP1W3M7</accession>
<organism evidence="1 2">
    <name type="scientific">Cronobacter dublinensis 1210</name>
    <dbReference type="NCBI Taxonomy" id="1208656"/>
    <lineage>
        <taxon>Bacteria</taxon>
        <taxon>Pseudomonadati</taxon>
        <taxon>Pseudomonadota</taxon>
        <taxon>Gammaproteobacteria</taxon>
        <taxon>Enterobacterales</taxon>
        <taxon>Enterobacteriaceae</taxon>
        <taxon>Cronobacter</taxon>
    </lineage>
</organism>
<name>A0ABP1W3M7_9ENTR</name>
<keyword evidence="2" id="KW-1185">Reference proteome</keyword>
<proteinExistence type="predicted"/>
<dbReference type="EMBL" id="CAKZ01000019">
    <property type="protein sequence ID" value="CCJ79680.1"/>
    <property type="molecule type" value="Genomic_DNA"/>
</dbReference>
<protein>
    <submittedName>
        <fullName evidence="1">Uncharacterized protein</fullName>
    </submittedName>
</protein>
<gene>
    <name evidence="1" type="ORF">BN134_386</name>
</gene>
<evidence type="ECO:0000313" key="1">
    <source>
        <dbReference type="EMBL" id="CCJ79680.1"/>
    </source>
</evidence>